<dbReference type="InParanoid" id="A0A2P5EIU3"/>
<evidence type="ECO:0000256" key="1">
    <source>
        <dbReference type="SAM" id="MobiDB-lite"/>
    </source>
</evidence>
<keyword evidence="4" id="KW-1185">Reference proteome</keyword>
<organism evidence="3 4">
    <name type="scientific">Trema orientale</name>
    <name type="common">Charcoal tree</name>
    <name type="synonym">Celtis orientalis</name>
    <dbReference type="NCBI Taxonomy" id="63057"/>
    <lineage>
        <taxon>Eukaryota</taxon>
        <taxon>Viridiplantae</taxon>
        <taxon>Streptophyta</taxon>
        <taxon>Embryophyta</taxon>
        <taxon>Tracheophyta</taxon>
        <taxon>Spermatophyta</taxon>
        <taxon>Magnoliopsida</taxon>
        <taxon>eudicotyledons</taxon>
        <taxon>Gunneridae</taxon>
        <taxon>Pentapetalae</taxon>
        <taxon>rosids</taxon>
        <taxon>fabids</taxon>
        <taxon>Rosales</taxon>
        <taxon>Cannabaceae</taxon>
        <taxon>Trema</taxon>
    </lineage>
</organism>
<sequence>MGFGTRLCLCLLLSYALLLCSARNTLLLSAAVTSDIGCAGGGSEMRASPAGSRVPGDGEMVLGVKHGRSLRVSTNDYDQPTANRGHDPSPSSSSSRGRGGGRRRG</sequence>
<reference evidence="4" key="1">
    <citation type="submission" date="2016-06" db="EMBL/GenBank/DDBJ databases">
        <title>Parallel loss of symbiosis genes in relatives of nitrogen-fixing non-legume Parasponia.</title>
        <authorList>
            <person name="Van Velzen R."/>
            <person name="Holmer R."/>
            <person name="Bu F."/>
            <person name="Rutten L."/>
            <person name="Van Zeijl A."/>
            <person name="Liu W."/>
            <person name="Santuari L."/>
            <person name="Cao Q."/>
            <person name="Sharma T."/>
            <person name="Shen D."/>
            <person name="Roswanjaya Y."/>
            <person name="Wardhani T."/>
            <person name="Kalhor M.S."/>
            <person name="Jansen J."/>
            <person name="Van den Hoogen J."/>
            <person name="Gungor B."/>
            <person name="Hartog M."/>
            <person name="Hontelez J."/>
            <person name="Verver J."/>
            <person name="Yang W.-C."/>
            <person name="Schijlen E."/>
            <person name="Repin R."/>
            <person name="Schilthuizen M."/>
            <person name="Schranz E."/>
            <person name="Heidstra R."/>
            <person name="Miyata K."/>
            <person name="Fedorova E."/>
            <person name="Kohlen W."/>
            <person name="Bisseling T."/>
            <person name="Smit S."/>
            <person name="Geurts R."/>
        </authorList>
    </citation>
    <scope>NUCLEOTIDE SEQUENCE [LARGE SCALE GENOMIC DNA]</scope>
    <source>
        <strain evidence="4">cv. RG33-2</strain>
    </source>
</reference>
<dbReference type="Proteomes" id="UP000237000">
    <property type="component" value="Unassembled WGS sequence"/>
</dbReference>
<proteinExistence type="predicted"/>
<dbReference type="AlphaFoldDB" id="A0A2P5EIU3"/>
<feature type="compositionally biased region" description="Polar residues" evidence="1">
    <location>
        <begin position="71"/>
        <end position="82"/>
    </location>
</feature>
<gene>
    <name evidence="3" type="ORF">TorRG33x02_187410</name>
</gene>
<dbReference type="PANTHER" id="PTHR37177:SF4">
    <property type="entry name" value="PROTEIN PSY1"/>
    <property type="match status" value="1"/>
</dbReference>
<dbReference type="OrthoDB" id="1877702at2759"/>
<evidence type="ECO:0000313" key="4">
    <source>
        <dbReference type="Proteomes" id="UP000237000"/>
    </source>
</evidence>
<evidence type="ECO:0000313" key="3">
    <source>
        <dbReference type="EMBL" id="PON85461.1"/>
    </source>
</evidence>
<feature type="signal peptide" evidence="2">
    <location>
        <begin position="1"/>
        <end position="22"/>
    </location>
</feature>
<comment type="caution">
    <text evidence="3">The sequence shown here is derived from an EMBL/GenBank/DDBJ whole genome shotgun (WGS) entry which is preliminary data.</text>
</comment>
<evidence type="ECO:0000256" key="2">
    <source>
        <dbReference type="SAM" id="SignalP"/>
    </source>
</evidence>
<feature type="region of interest" description="Disordered" evidence="1">
    <location>
        <begin position="68"/>
        <end position="105"/>
    </location>
</feature>
<keyword evidence="2" id="KW-0732">Signal</keyword>
<dbReference type="EMBL" id="JXTC01000147">
    <property type="protein sequence ID" value="PON85461.1"/>
    <property type="molecule type" value="Genomic_DNA"/>
</dbReference>
<dbReference type="PANTHER" id="PTHR37177">
    <property type="entry name" value="PROTEIN PSY1"/>
    <property type="match status" value="1"/>
</dbReference>
<accession>A0A2P5EIU3</accession>
<dbReference type="InterPro" id="IPR034430">
    <property type="entry name" value="PSY"/>
</dbReference>
<protein>
    <submittedName>
        <fullName evidence="3">Alternative NAD(P)H dehydrogenase</fullName>
    </submittedName>
</protein>
<name>A0A2P5EIU3_TREOI</name>
<feature type="chain" id="PRO_5015146261" evidence="2">
    <location>
        <begin position="23"/>
        <end position="105"/>
    </location>
</feature>